<dbReference type="AlphaFoldDB" id="A0A074Z7F5"/>
<protein>
    <submittedName>
        <fullName evidence="1">Uncharacterized protein</fullName>
    </submittedName>
</protein>
<dbReference type="GeneID" id="25363136"/>
<name>A0A074Z7F5_AURSE</name>
<evidence type="ECO:0000313" key="2">
    <source>
        <dbReference type="Proteomes" id="UP000030641"/>
    </source>
</evidence>
<reference evidence="1 2" key="1">
    <citation type="journal article" date="2014" name="BMC Genomics">
        <title>Genome sequencing of four Aureobasidium pullulans varieties: biotechnological potential, stress tolerance, and description of new species.</title>
        <authorList>
            <person name="Gostin Ar C."/>
            <person name="Ohm R.A."/>
            <person name="Kogej T."/>
            <person name="Sonjak S."/>
            <person name="Turk M."/>
            <person name="Zajc J."/>
            <person name="Zalar P."/>
            <person name="Grube M."/>
            <person name="Sun H."/>
            <person name="Han J."/>
            <person name="Sharma A."/>
            <person name="Chiniquy J."/>
            <person name="Ngan C.Y."/>
            <person name="Lipzen A."/>
            <person name="Barry K."/>
            <person name="Grigoriev I.V."/>
            <person name="Gunde-Cimerman N."/>
        </authorList>
    </citation>
    <scope>NUCLEOTIDE SEQUENCE [LARGE SCALE GENOMIC DNA]</scope>
    <source>
        <strain evidence="1 2">EXF-2481</strain>
    </source>
</reference>
<dbReference type="InParanoid" id="A0A074Z7F5"/>
<keyword evidence="2" id="KW-1185">Reference proteome</keyword>
<accession>A0A074Z7F5</accession>
<organism evidence="1 2">
    <name type="scientific">Aureobasidium subglaciale (strain EXF-2481)</name>
    <name type="common">Aureobasidium pullulans var. subglaciale</name>
    <dbReference type="NCBI Taxonomy" id="1043005"/>
    <lineage>
        <taxon>Eukaryota</taxon>
        <taxon>Fungi</taxon>
        <taxon>Dikarya</taxon>
        <taxon>Ascomycota</taxon>
        <taxon>Pezizomycotina</taxon>
        <taxon>Dothideomycetes</taxon>
        <taxon>Dothideomycetidae</taxon>
        <taxon>Dothideales</taxon>
        <taxon>Saccotheciaceae</taxon>
        <taxon>Aureobasidium</taxon>
    </lineage>
</organism>
<dbReference type="Proteomes" id="UP000030641">
    <property type="component" value="Unassembled WGS sequence"/>
</dbReference>
<proteinExistence type="predicted"/>
<sequence length="99" mass="11129">MPRKTPVIGCACGAFGGSAGSIDTYDRWQYRRITARSYRRSLVDVEVMRQVVLMLWYSAPVKRGAVDCLCLRYLDKDARLICACCKDCTAGEDTKSRLP</sequence>
<dbReference type="HOGENOM" id="CLU_2319954_0_0_1"/>
<gene>
    <name evidence="1" type="ORF">AUEXF2481DRAFT_260416</name>
</gene>
<dbReference type="RefSeq" id="XP_013343350.1">
    <property type="nucleotide sequence ID" value="XM_013487896.1"/>
</dbReference>
<evidence type="ECO:0000313" key="1">
    <source>
        <dbReference type="EMBL" id="KEQ94816.1"/>
    </source>
</evidence>
<dbReference type="EMBL" id="KL584761">
    <property type="protein sequence ID" value="KEQ94816.1"/>
    <property type="molecule type" value="Genomic_DNA"/>
</dbReference>